<evidence type="ECO:0000256" key="3">
    <source>
        <dbReference type="SAM" id="SignalP"/>
    </source>
</evidence>
<evidence type="ECO:0000313" key="5">
    <source>
        <dbReference type="Proteomes" id="UP001189429"/>
    </source>
</evidence>
<evidence type="ECO:0000256" key="1">
    <source>
        <dbReference type="SAM" id="MobiDB-lite"/>
    </source>
</evidence>
<gene>
    <name evidence="4" type="ORF">PCOR1329_LOCUS62172</name>
</gene>
<evidence type="ECO:0000256" key="2">
    <source>
        <dbReference type="SAM" id="Phobius"/>
    </source>
</evidence>
<keyword evidence="3" id="KW-0732">Signal</keyword>
<dbReference type="EMBL" id="CAUYUJ010017841">
    <property type="protein sequence ID" value="CAK0878383.1"/>
    <property type="molecule type" value="Genomic_DNA"/>
</dbReference>
<feature type="non-terminal residue" evidence="4">
    <location>
        <position position="119"/>
    </location>
</feature>
<keyword evidence="2" id="KW-0472">Membrane</keyword>
<feature type="chain" id="PRO_5047082039" evidence="3">
    <location>
        <begin position="18"/>
        <end position="119"/>
    </location>
</feature>
<keyword evidence="2" id="KW-1133">Transmembrane helix</keyword>
<keyword evidence="5" id="KW-1185">Reference proteome</keyword>
<feature type="transmembrane region" description="Helical" evidence="2">
    <location>
        <begin position="94"/>
        <end position="117"/>
    </location>
</feature>
<proteinExistence type="predicted"/>
<name>A0ABN9W0X8_9DINO</name>
<keyword evidence="2" id="KW-0812">Transmembrane</keyword>
<accession>A0ABN9W0X8</accession>
<protein>
    <submittedName>
        <fullName evidence="4">Uncharacterized protein</fullName>
    </submittedName>
</protein>
<comment type="caution">
    <text evidence="4">The sequence shown here is derived from an EMBL/GenBank/DDBJ whole genome shotgun (WGS) entry which is preliminary data.</text>
</comment>
<evidence type="ECO:0000313" key="4">
    <source>
        <dbReference type="EMBL" id="CAK0878383.1"/>
    </source>
</evidence>
<feature type="region of interest" description="Disordered" evidence="1">
    <location>
        <begin position="26"/>
        <end position="48"/>
    </location>
</feature>
<feature type="signal peptide" evidence="3">
    <location>
        <begin position="1"/>
        <end position="17"/>
    </location>
</feature>
<reference evidence="4" key="1">
    <citation type="submission" date="2023-10" db="EMBL/GenBank/DDBJ databases">
        <authorList>
            <person name="Chen Y."/>
            <person name="Shah S."/>
            <person name="Dougan E. K."/>
            <person name="Thang M."/>
            <person name="Chan C."/>
        </authorList>
    </citation>
    <scope>NUCLEOTIDE SEQUENCE [LARGE SCALE GENOMIC DNA]</scope>
</reference>
<organism evidence="4 5">
    <name type="scientific">Prorocentrum cordatum</name>
    <dbReference type="NCBI Taxonomy" id="2364126"/>
    <lineage>
        <taxon>Eukaryota</taxon>
        <taxon>Sar</taxon>
        <taxon>Alveolata</taxon>
        <taxon>Dinophyceae</taxon>
        <taxon>Prorocentrales</taxon>
        <taxon>Prorocentraceae</taxon>
        <taxon>Prorocentrum</taxon>
    </lineage>
</organism>
<sequence>MGPSYLTLFLGIHVSVAAELLFRRRGNDDRGGRCGERPPRPLQRDGRDSRAAAAVGGLGVPRLLDPARQRLRPDRASVGESSAYELTPCGLESLHALLLLVGLCTTIVMVVCAFAFFRE</sequence>
<dbReference type="Proteomes" id="UP001189429">
    <property type="component" value="Unassembled WGS sequence"/>
</dbReference>